<dbReference type="Pfam" id="PF13692">
    <property type="entry name" value="Glyco_trans_1_4"/>
    <property type="match status" value="1"/>
</dbReference>
<dbReference type="InterPro" id="IPR017521">
    <property type="entry name" value="Sugar_tfrase_PEP-CTERM_Stp1"/>
</dbReference>
<evidence type="ECO:0000313" key="2">
    <source>
        <dbReference type="Proteomes" id="UP001143304"/>
    </source>
</evidence>
<accession>A0ABT3T185</accession>
<protein>
    <submittedName>
        <fullName evidence="1">TIGR03087 family PEP-CTERM/XrtA system glycosyltransferase</fullName>
    </submittedName>
</protein>
<gene>
    <name evidence="1" type="ORF">EYC82_00995</name>
</gene>
<proteinExistence type="predicted"/>
<dbReference type="SUPFAM" id="SSF53756">
    <property type="entry name" value="UDP-Glycosyltransferase/glycogen phosphorylase"/>
    <property type="match status" value="1"/>
</dbReference>
<organism evidence="1 2">
    <name type="scientific">Candidatus Marimicrobium litorale</name>
    <dbReference type="NCBI Taxonomy" id="2518991"/>
    <lineage>
        <taxon>Bacteria</taxon>
        <taxon>Pseudomonadati</taxon>
        <taxon>Pseudomonadota</taxon>
        <taxon>Gammaproteobacteria</taxon>
        <taxon>Cellvibrionales</taxon>
        <taxon>Halieaceae</taxon>
        <taxon>Marimicrobium</taxon>
    </lineage>
</organism>
<dbReference type="Gene3D" id="3.40.50.2000">
    <property type="entry name" value="Glycogen Phosphorylase B"/>
    <property type="match status" value="2"/>
</dbReference>
<dbReference type="NCBIfam" id="TIGR03087">
    <property type="entry name" value="stp1"/>
    <property type="match status" value="1"/>
</dbReference>
<keyword evidence="2" id="KW-1185">Reference proteome</keyword>
<dbReference type="PANTHER" id="PTHR12526">
    <property type="entry name" value="GLYCOSYLTRANSFERASE"/>
    <property type="match status" value="1"/>
</dbReference>
<dbReference type="CDD" id="cd03801">
    <property type="entry name" value="GT4_PimA-like"/>
    <property type="match status" value="1"/>
</dbReference>
<evidence type="ECO:0000313" key="1">
    <source>
        <dbReference type="EMBL" id="MCX2975930.1"/>
    </source>
</evidence>
<dbReference type="EMBL" id="SHNO01000001">
    <property type="protein sequence ID" value="MCX2975930.1"/>
    <property type="molecule type" value="Genomic_DNA"/>
</dbReference>
<dbReference type="Proteomes" id="UP001143304">
    <property type="component" value="Unassembled WGS sequence"/>
</dbReference>
<name>A0ABT3T185_9GAMM</name>
<dbReference type="PANTHER" id="PTHR12526:SF600">
    <property type="entry name" value="GLYCOSYL TRANSFERASE GROUP 1"/>
    <property type="match status" value="1"/>
</dbReference>
<comment type="caution">
    <text evidence="1">The sequence shown here is derived from an EMBL/GenBank/DDBJ whole genome shotgun (WGS) entry which is preliminary data.</text>
</comment>
<sequence>MMKKLLYLVHRLPYPPNKGDKISSNNMLNYFSARWRVHLGTFVDDPEDWQYVDLVSSKCEDCCIVNLPGWRRLTGSFSGLVTGQALSLSYYGNRELQDWVRTTIEHECPDAVLVFSGVMGRFVRDLLPAHVPVIFDAEDVDSEKWRSYGDSARWPLSWLYRREADKLLAYERKMAASTSVTLFVSEEEADLFKTLAPESADKTHFRTQGVDSVYFDPSVELDNPYEEGQRVLVFTGAMDYRPNIEAVTWFCDNVFNTIREKEPSFLFCIVGMKPTDEVRQLDNIPGVRVTGGVPDVRPYLSHALAACLPLQLARGIQNKALEAMAMSLPVLATDDALVGIIDHPGVLSHVANSADEMSRLALTILSRPRQANTAGRACVQEHYNWDTNLKRMESFLLREEDVH</sequence>
<reference evidence="1" key="1">
    <citation type="submission" date="2019-02" db="EMBL/GenBank/DDBJ databases">
        <authorList>
            <person name="Li S.-H."/>
        </authorList>
    </citation>
    <scope>NUCLEOTIDE SEQUENCE</scope>
    <source>
        <strain evidence="1">IMCC11814</strain>
    </source>
</reference>